<comment type="caution">
    <text evidence="1">The sequence shown here is derived from an EMBL/GenBank/DDBJ whole genome shotgun (WGS) entry which is preliminary data.</text>
</comment>
<dbReference type="EMBL" id="JBDKXB010000004">
    <property type="protein sequence ID" value="MEY6431793.1"/>
    <property type="molecule type" value="Genomic_DNA"/>
</dbReference>
<reference evidence="1 2" key="1">
    <citation type="submission" date="2024-05" db="EMBL/GenBank/DDBJ databases">
        <title>Genome Sequence and Characterization of the New Strain Purple Sulfur Bacterium of Genus Thioalkalicoccus.</title>
        <authorList>
            <person name="Bryantseva I.A."/>
            <person name="Kyndt J.A."/>
            <person name="Imhoff J.F."/>
        </authorList>
    </citation>
    <scope>NUCLEOTIDE SEQUENCE [LARGE SCALE GENOMIC DNA]</scope>
    <source>
        <strain evidence="1 2">Um2</strain>
    </source>
</reference>
<sequence length="79" mass="8807">MRADLHSLVPPLGRWDLDERLLRIARQDYFLRHAPRQTGKATCLLALMGYLNRGGRSRAVSVYPTSTARKSPAKVSAAT</sequence>
<keyword evidence="2" id="KW-1185">Reference proteome</keyword>
<protein>
    <recommendedName>
        <fullName evidence="3">Terminase</fullName>
    </recommendedName>
</protein>
<evidence type="ECO:0000313" key="2">
    <source>
        <dbReference type="Proteomes" id="UP001564408"/>
    </source>
</evidence>
<dbReference type="Proteomes" id="UP001564408">
    <property type="component" value="Unassembled WGS sequence"/>
</dbReference>
<dbReference type="RefSeq" id="WP_369666175.1">
    <property type="nucleotide sequence ID" value="NZ_JBDKXB010000004.1"/>
</dbReference>
<evidence type="ECO:0008006" key="3">
    <source>
        <dbReference type="Google" id="ProtNLM"/>
    </source>
</evidence>
<accession>A0ABV4BBD6</accession>
<gene>
    <name evidence="1" type="ORF">ABC977_05145</name>
</gene>
<proteinExistence type="predicted"/>
<evidence type="ECO:0000313" key="1">
    <source>
        <dbReference type="EMBL" id="MEY6431793.1"/>
    </source>
</evidence>
<name>A0ABV4BBD6_9GAMM</name>
<organism evidence="1 2">
    <name type="scientific">Thioalkalicoccus limnaeus</name>
    <dbReference type="NCBI Taxonomy" id="120681"/>
    <lineage>
        <taxon>Bacteria</taxon>
        <taxon>Pseudomonadati</taxon>
        <taxon>Pseudomonadota</taxon>
        <taxon>Gammaproteobacteria</taxon>
        <taxon>Chromatiales</taxon>
        <taxon>Chromatiaceae</taxon>
        <taxon>Thioalkalicoccus</taxon>
    </lineage>
</organism>